<dbReference type="InterPro" id="IPR050985">
    <property type="entry name" value="Alpha-glycosidase_related"/>
</dbReference>
<dbReference type="InterPro" id="IPR011013">
    <property type="entry name" value="Gal_mutarotase_sf_dom"/>
</dbReference>
<dbReference type="EC" id="3.2.1.177" evidence="5"/>
<evidence type="ECO:0000259" key="8">
    <source>
        <dbReference type="Pfam" id="PF13802"/>
    </source>
</evidence>
<feature type="domain" description="Glycoside hydrolase family 31 N-terminal" evidence="8">
    <location>
        <begin position="92"/>
        <end position="254"/>
    </location>
</feature>
<evidence type="ECO:0000256" key="1">
    <source>
        <dbReference type="ARBA" id="ARBA00007806"/>
    </source>
</evidence>
<dbReference type="InterPro" id="IPR017853">
    <property type="entry name" value="GH"/>
</dbReference>
<reference evidence="10 11" key="1">
    <citation type="submission" date="2018-08" db="EMBL/GenBank/DDBJ databases">
        <title>A genome reference for cultivated species of the human gut microbiota.</title>
        <authorList>
            <person name="Zou Y."/>
            <person name="Xue W."/>
            <person name="Luo G."/>
        </authorList>
    </citation>
    <scope>NUCLEOTIDE SEQUENCE [LARGE SCALE GENOMIC DNA]</scope>
    <source>
        <strain evidence="10 11">AF48-16</strain>
    </source>
</reference>
<dbReference type="SUPFAM" id="SSF117125">
    <property type="entry name" value="Putative glucosidase YicI, C-terminal domain"/>
    <property type="match status" value="1"/>
</dbReference>
<evidence type="ECO:0000313" key="10">
    <source>
        <dbReference type="EMBL" id="RHK05224.1"/>
    </source>
</evidence>
<proteinExistence type="inferred from homology"/>
<evidence type="ECO:0000259" key="7">
    <source>
        <dbReference type="Pfam" id="PF01055"/>
    </source>
</evidence>
<comment type="catalytic activity">
    <reaction evidence="4">
        <text>Hydrolysis of terminal, non-reducing alpha-D-xylose residues with release of alpha-D-xylose.</text>
        <dbReference type="EC" id="3.2.1.177"/>
    </reaction>
</comment>
<dbReference type="GO" id="GO:0061634">
    <property type="term" value="F:alpha-D-xyloside xylohydrolase"/>
    <property type="evidence" value="ECO:0007669"/>
    <property type="project" value="UniProtKB-EC"/>
</dbReference>
<dbReference type="InterPro" id="IPR000322">
    <property type="entry name" value="Glyco_hydro_31_TIM"/>
</dbReference>
<evidence type="ECO:0000256" key="5">
    <source>
        <dbReference type="ARBA" id="ARBA00066962"/>
    </source>
</evidence>
<dbReference type="GO" id="GO:0005975">
    <property type="term" value="P:carbohydrate metabolic process"/>
    <property type="evidence" value="ECO:0007669"/>
    <property type="project" value="InterPro"/>
</dbReference>
<dbReference type="Gene3D" id="2.60.40.1760">
    <property type="entry name" value="glycosyl hydrolase (family 31)"/>
    <property type="match status" value="1"/>
</dbReference>
<dbReference type="Proteomes" id="UP000286288">
    <property type="component" value="Unassembled WGS sequence"/>
</dbReference>
<dbReference type="EMBL" id="QRMZ01000022">
    <property type="protein sequence ID" value="RHK05224.1"/>
    <property type="molecule type" value="Genomic_DNA"/>
</dbReference>
<evidence type="ECO:0000256" key="6">
    <source>
        <dbReference type="RuleBase" id="RU361185"/>
    </source>
</evidence>
<comment type="caution">
    <text evidence="10">The sequence shown here is derived from an EMBL/GenBank/DDBJ whole genome shotgun (WGS) entry which is preliminary data.</text>
</comment>
<feature type="domain" description="Glycosyl hydrolase family 31 C-terminal" evidence="9">
    <location>
        <begin position="619"/>
        <end position="703"/>
    </location>
</feature>
<dbReference type="Gene3D" id="3.20.20.80">
    <property type="entry name" value="Glycosidases"/>
    <property type="match status" value="1"/>
</dbReference>
<evidence type="ECO:0000256" key="2">
    <source>
        <dbReference type="ARBA" id="ARBA00022801"/>
    </source>
</evidence>
<evidence type="ECO:0000256" key="3">
    <source>
        <dbReference type="ARBA" id="ARBA00023295"/>
    </source>
</evidence>
<keyword evidence="3 6" id="KW-0326">Glycosidase</keyword>
<dbReference type="SUPFAM" id="SSF74650">
    <property type="entry name" value="Galactose mutarotase-like"/>
    <property type="match status" value="1"/>
</dbReference>
<dbReference type="Pfam" id="PF01055">
    <property type="entry name" value="Glyco_hydro_31_2nd"/>
    <property type="match status" value="1"/>
</dbReference>
<gene>
    <name evidence="10" type="ORF">DW084_14545</name>
</gene>
<comment type="similarity">
    <text evidence="1 6">Belongs to the glycosyl hydrolase 31 family.</text>
</comment>
<dbReference type="Pfam" id="PF13802">
    <property type="entry name" value="Gal_mutarotas_2"/>
    <property type="match status" value="1"/>
</dbReference>
<keyword evidence="2 6" id="KW-0378">Hydrolase</keyword>
<evidence type="ECO:0000256" key="4">
    <source>
        <dbReference type="ARBA" id="ARBA00052064"/>
    </source>
</evidence>
<dbReference type="FunFam" id="3.20.20.80:FF:000053">
    <property type="entry name" value="Alpha-xylosidase YicI"/>
    <property type="match status" value="1"/>
</dbReference>
<sequence length="798" mass="92870">MRIVLVILGNRFIVNTPYGNQLLLHYIEIFLKKRGYIVKFFEGNWGIKEKMKADFPVEVFDWTFDHDQLMIYCPFRHIIDKGKTLNTGMMTIEFCAYQDEIIGIRMFHHQSGIEQRKKFPLVQNHATLDFEETDSMLILRNQRTKIEIIKEDLTIKYYYDGNLKTESRSKSKLYVEETTSQKSYVAEQLSIGIDEKIYGFGEQFTEFVKNGQSIKIWNEDGGTGTEQAYKNIPFYVTSKQYGVFVNHPENVEFEVGSEKAANVQFSVEGEVLEYYFVPGTQIKDVLRKYTQLVGGGVLPPAWTFGLWLSTSFLTKYDETTVLTFIDKMIEQDLPFDVFHFDCMWMKPFEWCNFTWDKQMFPDPAGLIQKIKQRNLKVCLWINPYIAQKSPLFVEGDQKGFLLKNLQGNTWQCDKWQAGQGIVDFTNPAAKDWYQSYLRTLIRMGIDSFKTDFGERIPTDVRYFDGSSPKAMHNYYTYLYNEAVFEVLQEELGESEAVVFARSATSGCQKFPVHWGGDCTPDYYSMHDSLRAGLSFGLSGFQFWSHDIGGFESGCDPDIYKRWTQFGLLSSHSRYHGSKEYKVPWLYGEEAVAVMRRFSKLKIELMPYIWKEACLCVQQGIPFLRPMILEFENDPSVKNIDTQYMFGERILIAPIFNKEGKVWIYLPAGRWFNYLDNEVVEGNRWVQRTYDYFHLPMFIRQNSLLITGQGRQAVYDYSKDLTIHVYELSEDRSLEEAIYSPSGKKIGGVTVSYSGTEMLVQTKGLTNCSIVYHGTKAGQYFERTYKMAEQSELTVNPYQ</sequence>
<dbReference type="CDD" id="cd14752">
    <property type="entry name" value="GH31_N"/>
    <property type="match status" value="1"/>
</dbReference>
<dbReference type="PANTHER" id="PTHR43053">
    <property type="entry name" value="GLYCOSIDASE FAMILY 31"/>
    <property type="match status" value="1"/>
</dbReference>
<evidence type="ECO:0000259" key="9">
    <source>
        <dbReference type="Pfam" id="PF21365"/>
    </source>
</evidence>
<feature type="domain" description="Glycoside hydrolase family 31 TIM barrel" evidence="7">
    <location>
        <begin position="298"/>
        <end position="610"/>
    </location>
</feature>
<dbReference type="GO" id="GO:0030246">
    <property type="term" value="F:carbohydrate binding"/>
    <property type="evidence" value="ECO:0007669"/>
    <property type="project" value="InterPro"/>
</dbReference>
<dbReference type="PANTHER" id="PTHR43053:SF4">
    <property type="entry name" value="MYOGENESIS-REGULATING GLYCOSIDASE"/>
    <property type="match status" value="1"/>
</dbReference>
<dbReference type="InterPro" id="IPR048395">
    <property type="entry name" value="Glyco_hydro_31_C"/>
</dbReference>
<dbReference type="InterPro" id="IPR025887">
    <property type="entry name" value="Glyco_hydro_31_N_dom"/>
</dbReference>
<accession>A0A415EQ95</accession>
<dbReference type="Pfam" id="PF21365">
    <property type="entry name" value="Glyco_hydro_31_3rd"/>
    <property type="match status" value="1"/>
</dbReference>
<evidence type="ECO:0000313" key="11">
    <source>
        <dbReference type="Proteomes" id="UP000286288"/>
    </source>
</evidence>
<dbReference type="NCBIfam" id="NF007940">
    <property type="entry name" value="PRK10658.1"/>
    <property type="match status" value="1"/>
</dbReference>
<dbReference type="SUPFAM" id="SSF51011">
    <property type="entry name" value="Glycosyl hydrolase domain"/>
    <property type="match status" value="1"/>
</dbReference>
<dbReference type="AlphaFoldDB" id="A0A415EQ95"/>
<dbReference type="SUPFAM" id="SSF51445">
    <property type="entry name" value="(Trans)glycosidases"/>
    <property type="match status" value="1"/>
</dbReference>
<dbReference type="InterPro" id="IPR013780">
    <property type="entry name" value="Glyco_hydro_b"/>
</dbReference>
<dbReference type="Gene3D" id="2.60.40.1180">
    <property type="entry name" value="Golgi alpha-mannosidase II"/>
    <property type="match status" value="2"/>
</dbReference>
<dbReference type="CDD" id="cd06593">
    <property type="entry name" value="GH31_xylosidase_YicI"/>
    <property type="match status" value="1"/>
</dbReference>
<name>A0A415EQ95_ENTCA</name>
<protein>
    <recommendedName>
        <fullName evidence="5">alpha-D-xyloside xylohydrolase</fullName>
        <ecNumber evidence="5">3.2.1.177</ecNumber>
    </recommendedName>
</protein>
<organism evidence="10 11">
    <name type="scientific">Enterococcus casseliflavus</name>
    <name type="common">Enterococcus flavescens</name>
    <dbReference type="NCBI Taxonomy" id="37734"/>
    <lineage>
        <taxon>Bacteria</taxon>
        <taxon>Bacillati</taxon>
        <taxon>Bacillota</taxon>
        <taxon>Bacilli</taxon>
        <taxon>Lactobacillales</taxon>
        <taxon>Enterococcaceae</taxon>
        <taxon>Enterococcus</taxon>
    </lineage>
</organism>